<accession>A0AAI9TKV8</accession>
<reference evidence="2" key="2">
    <citation type="journal article" date="2016" name="Fungal Biol.">
        <title>Ochratoxin A production by Penicillium thymicola.</title>
        <authorList>
            <person name="Nguyen H.D.T."/>
            <person name="McMullin D.R."/>
            <person name="Ponomareva E."/>
            <person name="Riley R."/>
            <person name="Pomraning K.R."/>
            <person name="Baker S.E."/>
            <person name="Seifert K.A."/>
        </authorList>
    </citation>
    <scope>NUCLEOTIDE SEQUENCE</scope>
    <source>
        <strain evidence="2">DAOM 180753</strain>
    </source>
</reference>
<evidence type="ECO:0000313" key="3">
    <source>
        <dbReference type="Proteomes" id="UP001227192"/>
    </source>
</evidence>
<feature type="compositionally biased region" description="Basic and acidic residues" evidence="1">
    <location>
        <begin position="53"/>
        <end position="70"/>
    </location>
</feature>
<gene>
    <name evidence="2" type="ORF">VN97_g4638</name>
</gene>
<organism evidence="2 3">
    <name type="scientific">Penicillium thymicola</name>
    <dbReference type="NCBI Taxonomy" id="293382"/>
    <lineage>
        <taxon>Eukaryota</taxon>
        <taxon>Fungi</taxon>
        <taxon>Dikarya</taxon>
        <taxon>Ascomycota</taxon>
        <taxon>Pezizomycotina</taxon>
        <taxon>Eurotiomycetes</taxon>
        <taxon>Eurotiomycetidae</taxon>
        <taxon>Eurotiales</taxon>
        <taxon>Aspergillaceae</taxon>
        <taxon>Penicillium</taxon>
    </lineage>
</organism>
<feature type="compositionally biased region" description="Polar residues" evidence="1">
    <location>
        <begin position="255"/>
        <end position="276"/>
    </location>
</feature>
<evidence type="ECO:0000256" key="1">
    <source>
        <dbReference type="SAM" id="MobiDB-lite"/>
    </source>
</evidence>
<comment type="caution">
    <text evidence="2">The sequence shown here is derived from an EMBL/GenBank/DDBJ whole genome shotgun (WGS) entry which is preliminary data.</text>
</comment>
<feature type="compositionally biased region" description="Low complexity" evidence="1">
    <location>
        <begin position="370"/>
        <end position="390"/>
    </location>
</feature>
<feature type="compositionally biased region" description="Polar residues" evidence="1">
    <location>
        <begin position="391"/>
        <end position="407"/>
    </location>
</feature>
<feature type="compositionally biased region" description="Basic and acidic residues" evidence="1">
    <location>
        <begin position="315"/>
        <end position="328"/>
    </location>
</feature>
<dbReference type="Proteomes" id="UP001227192">
    <property type="component" value="Unassembled WGS sequence"/>
</dbReference>
<feature type="compositionally biased region" description="Polar residues" evidence="1">
    <location>
        <begin position="20"/>
        <end position="52"/>
    </location>
</feature>
<reference evidence="2" key="1">
    <citation type="submission" date="2015-06" db="EMBL/GenBank/DDBJ databases">
        <authorList>
            <person name="Nguyen H."/>
        </authorList>
    </citation>
    <scope>NUCLEOTIDE SEQUENCE</scope>
    <source>
        <strain evidence="2">DAOM 180753</strain>
    </source>
</reference>
<name>A0AAI9TKV8_PENTH</name>
<proteinExistence type="predicted"/>
<keyword evidence="3" id="KW-1185">Reference proteome</keyword>
<feature type="region of interest" description="Disordered" evidence="1">
    <location>
        <begin position="203"/>
        <end position="417"/>
    </location>
</feature>
<dbReference type="AlphaFoldDB" id="A0AAI9TKV8"/>
<dbReference type="EMBL" id="LACB01000110">
    <property type="protein sequence ID" value="KAJ9488660.1"/>
    <property type="molecule type" value="Genomic_DNA"/>
</dbReference>
<sequence length="482" mass="52916">MERKLSEKAIKIRHRLTFTKSSSARGLESTQISPIEARSSNSRPRSATNPESPTHDESTWDTRDTRDPDPLRGYSFTDEPGYFRPVSPFIDRQEIEEDLEADIKHACALLSHTIDRGIPAGLSYRSAMPLLTEGQNPASQPGVDVAPSSLTQTVIPLSAPKPIKPETESTKIYDSGVDMSFNSPSQLVRPYDNSVSRTNSSARFYNKQPSASPPHSASSESRPRSQSLATTIEEDNQRERSYSSSPVPFPYSPPQFNSEWPSKPTTLDSPVSSLNESDTDTNTNANANIPGTFSPAISPQEAPSLGGAGRTCIHASRDIQRPTDEKKPTATQAKKPKQVARFYNSCNQTIGESNSREWPTKNFRDGRNPSIYSKASLSSSLGTGRGTMSRPETSNSKLGSTSTNEENSLGGYPYQTFAESSRGMSHSASCLGDEYKHQERVTSVAMARVPVKNNRRKKASILLRKLTGLGMRKENDNENGVY</sequence>
<feature type="compositionally biased region" description="Polar residues" evidence="1">
    <location>
        <begin position="344"/>
        <end position="353"/>
    </location>
</feature>
<feature type="compositionally biased region" description="Low complexity" evidence="1">
    <location>
        <begin position="208"/>
        <end position="227"/>
    </location>
</feature>
<feature type="region of interest" description="Disordered" evidence="1">
    <location>
        <begin position="20"/>
        <end position="80"/>
    </location>
</feature>
<feature type="compositionally biased region" description="Basic and acidic residues" evidence="1">
    <location>
        <begin position="354"/>
        <end position="367"/>
    </location>
</feature>
<evidence type="ECO:0000313" key="2">
    <source>
        <dbReference type="EMBL" id="KAJ9488660.1"/>
    </source>
</evidence>
<protein>
    <submittedName>
        <fullName evidence="2">Uncharacterized protein</fullName>
    </submittedName>
</protein>